<dbReference type="SUPFAM" id="SSF51445">
    <property type="entry name" value="(Trans)glycosidases"/>
    <property type="match status" value="1"/>
</dbReference>
<keyword evidence="3" id="KW-0326">Glycosidase</keyword>
<accession>A0ABV3GMV0</accession>
<dbReference type="Proteomes" id="UP001551675">
    <property type="component" value="Unassembled WGS sequence"/>
</dbReference>
<sequence>MSLTRTFRVLTATGLLATVSTTAALVLSSPAHSTPDGPAPAAQAAEGKASPLIYGEDVSGHEPTHDWSSSPAHFGIVKATEGLTWRDDSFARHWRELGKKGIVRGAYHFARTYNDPIAEADHFLSVVNAQPSKPGDLLVLDLETSDGLSVSHVNNWAKTWLAYVKKKTGATPLIYTGWNFAETYGRGLSEYPLWVAHYSKAKGEVTPPADWKSWAIHQYTETPIDQNVSALTADQLRALGRPAAKA</sequence>
<name>A0ABV3GMV0_MICGL</name>
<dbReference type="RefSeq" id="WP_061261135.1">
    <property type="nucleotide sequence ID" value="NZ_JBFALK010000019.1"/>
</dbReference>
<keyword evidence="6" id="KW-1185">Reference proteome</keyword>
<dbReference type="EMBL" id="JBFALK010000019">
    <property type="protein sequence ID" value="MEV0972970.1"/>
    <property type="molecule type" value="Genomic_DNA"/>
</dbReference>
<dbReference type="PANTHER" id="PTHR34135:SF2">
    <property type="entry name" value="LYSOZYME"/>
    <property type="match status" value="1"/>
</dbReference>
<gene>
    <name evidence="5" type="ORF">AB0I59_30570</name>
</gene>
<dbReference type="PANTHER" id="PTHR34135">
    <property type="entry name" value="LYSOZYME"/>
    <property type="match status" value="1"/>
</dbReference>
<proteinExistence type="inferred from homology"/>
<evidence type="ECO:0000256" key="4">
    <source>
        <dbReference type="SAM" id="SignalP"/>
    </source>
</evidence>
<keyword evidence="2" id="KW-0378">Hydrolase</keyword>
<evidence type="ECO:0000313" key="6">
    <source>
        <dbReference type="Proteomes" id="UP001551675"/>
    </source>
</evidence>
<reference evidence="5 6" key="1">
    <citation type="submission" date="2024-06" db="EMBL/GenBank/DDBJ databases">
        <title>The Natural Products Discovery Center: Release of the First 8490 Sequenced Strains for Exploring Actinobacteria Biosynthetic Diversity.</title>
        <authorList>
            <person name="Kalkreuter E."/>
            <person name="Kautsar S.A."/>
            <person name="Yang D."/>
            <person name="Bader C.D."/>
            <person name="Teijaro C.N."/>
            <person name="Fluegel L."/>
            <person name="Davis C.M."/>
            <person name="Simpson J.R."/>
            <person name="Lauterbach L."/>
            <person name="Steele A.D."/>
            <person name="Gui C."/>
            <person name="Meng S."/>
            <person name="Li G."/>
            <person name="Viehrig K."/>
            <person name="Ye F."/>
            <person name="Su P."/>
            <person name="Kiefer A.F."/>
            <person name="Nichols A."/>
            <person name="Cepeda A.J."/>
            <person name="Yan W."/>
            <person name="Fan B."/>
            <person name="Jiang Y."/>
            <person name="Adhikari A."/>
            <person name="Zheng C.-J."/>
            <person name="Schuster L."/>
            <person name="Cowan T.M."/>
            <person name="Smanski M.J."/>
            <person name="Chevrette M.G."/>
            <person name="De Carvalho L.P.S."/>
            <person name="Shen B."/>
        </authorList>
    </citation>
    <scope>NUCLEOTIDE SEQUENCE [LARGE SCALE GENOMIC DNA]</scope>
    <source>
        <strain evidence="5 6">NPDC050100</strain>
    </source>
</reference>
<dbReference type="InterPro" id="IPR002053">
    <property type="entry name" value="Glyco_hydro_25"/>
</dbReference>
<dbReference type="Pfam" id="PF01183">
    <property type="entry name" value="Glyco_hydro_25"/>
    <property type="match status" value="1"/>
</dbReference>
<evidence type="ECO:0000256" key="1">
    <source>
        <dbReference type="ARBA" id="ARBA00010646"/>
    </source>
</evidence>
<evidence type="ECO:0000256" key="2">
    <source>
        <dbReference type="ARBA" id="ARBA00022801"/>
    </source>
</evidence>
<feature type="chain" id="PRO_5045060373" evidence="4">
    <location>
        <begin position="24"/>
        <end position="246"/>
    </location>
</feature>
<protein>
    <submittedName>
        <fullName evidence="5">GH25 family lysozyme</fullName>
    </submittedName>
</protein>
<organism evidence="5 6">
    <name type="scientific">Microtetraspora glauca</name>
    <dbReference type="NCBI Taxonomy" id="1996"/>
    <lineage>
        <taxon>Bacteria</taxon>
        <taxon>Bacillati</taxon>
        <taxon>Actinomycetota</taxon>
        <taxon>Actinomycetes</taxon>
        <taxon>Streptosporangiales</taxon>
        <taxon>Streptosporangiaceae</taxon>
        <taxon>Microtetraspora</taxon>
    </lineage>
</organism>
<keyword evidence="4" id="KW-0732">Signal</keyword>
<dbReference type="SMART" id="SM00641">
    <property type="entry name" value="Glyco_25"/>
    <property type="match status" value="1"/>
</dbReference>
<dbReference type="Gene3D" id="3.20.20.80">
    <property type="entry name" value="Glycosidases"/>
    <property type="match status" value="1"/>
</dbReference>
<evidence type="ECO:0000256" key="3">
    <source>
        <dbReference type="ARBA" id="ARBA00023295"/>
    </source>
</evidence>
<comment type="similarity">
    <text evidence="1">Belongs to the glycosyl hydrolase 25 family.</text>
</comment>
<feature type="signal peptide" evidence="4">
    <location>
        <begin position="1"/>
        <end position="23"/>
    </location>
</feature>
<dbReference type="InterPro" id="IPR018077">
    <property type="entry name" value="Glyco_hydro_fam25_subgr"/>
</dbReference>
<evidence type="ECO:0000313" key="5">
    <source>
        <dbReference type="EMBL" id="MEV0972970.1"/>
    </source>
</evidence>
<comment type="caution">
    <text evidence="5">The sequence shown here is derived from an EMBL/GenBank/DDBJ whole genome shotgun (WGS) entry which is preliminary data.</text>
</comment>
<dbReference type="PROSITE" id="PS51904">
    <property type="entry name" value="GLYCOSYL_HYDROL_F25_2"/>
    <property type="match status" value="1"/>
</dbReference>
<dbReference type="InterPro" id="IPR017853">
    <property type="entry name" value="GH"/>
</dbReference>